<protein>
    <submittedName>
        <fullName evidence="2">Unannotated protein</fullName>
    </submittedName>
</protein>
<reference evidence="2" key="1">
    <citation type="submission" date="2020-05" db="EMBL/GenBank/DDBJ databases">
        <authorList>
            <person name="Chiriac C."/>
            <person name="Salcher M."/>
            <person name="Ghai R."/>
            <person name="Kavagutti S V."/>
        </authorList>
    </citation>
    <scope>NUCLEOTIDE SEQUENCE</scope>
</reference>
<evidence type="ECO:0000256" key="1">
    <source>
        <dbReference type="SAM" id="MobiDB-lite"/>
    </source>
</evidence>
<dbReference type="EMBL" id="CAFBMK010000321">
    <property type="protein sequence ID" value="CAB4949085.1"/>
    <property type="molecule type" value="Genomic_DNA"/>
</dbReference>
<proteinExistence type="predicted"/>
<sequence>MSAKAPIDPITVVHSALRGPDSPTSATAPTSPTRVCSARSIAPLDMRVPGPARSSTTSTASGVEIVRRS</sequence>
<evidence type="ECO:0000313" key="2">
    <source>
        <dbReference type="EMBL" id="CAB4949085.1"/>
    </source>
</evidence>
<feature type="region of interest" description="Disordered" evidence="1">
    <location>
        <begin position="1"/>
        <end position="69"/>
    </location>
</feature>
<name>A0A6J7K0Q2_9ZZZZ</name>
<feature type="compositionally biased region" description="Low complexity" evidence="1">
    <location>
        <begin position="22"/>
        <end position="33"/>
    </location>
</feature>
<organism evidence="2">
    <name type="scientific">freshwater metagenome</name>
    <dbReference type="NCBI Taxonomy" id="449393"/>
    <lineage>
        <taxon>unclassified sequences</taxon>
        <taxon>metagenomes</taxon>
        <taxon>ecological metagenomes</taxon>
    </lineage>
</organism>
<dbReference type="AlphaFoldDB" id="A0A6J7K0Q2"/>
<gene>
    <name evidence="2" type="ORF">UFOPK3564_03390</name>
</gene>
<accession>A0A6J7K0Q2</accession>